<dbReference type="InterPro" id="IPR004027">
    <property type="entry name" value="SEC_C_motif"/>
</dbReference>
<dbReference type="Gene3D" id="3.10.450.50">
    <property type="match status" value="1"/>
</dbReference>
<reference evidence="1 2" key="1">
    <citation type="submission" date="2023-04" db="EMBL/GenBank/DDBJ databases">
        <title>Streptomyces chengmaiensis sp. nov. isolated from the stem of mangrove plant in Hainan.</title>
        <authorList>
            <person name="Huang X."/>
            <person name="Zhou S."/>
            <person name="Chu X."/>
            <person name="Xie Y."/>
            <person name="Lin Y."/>
        </authorList>
    </citation>
    <scope>NUCLEOTIDE SEQUENCE [LARGE SCALE GENOMIC DNA]</scope>
    <source>
        <strain evidence="1 2">HNM0663</strain>
    </source>
</reference>
<sequence>MNELAGPDAPTTAYEAFLGTQRGEPSAAACERWADEHAGDPEEPRALVDAGWLTVRHGEAEAALSLFRRAAACDGEYRLDAHVGIVDQLYALRRATEAEHTQEDLRARLDTEHAGAARLRVIDDMVEALTEAGRYERALEWCQAGLDRITANDDSPQAAEYRHGLLIDRGFLRGELGIELDEDDLAAEEEANASFAQFREGLLETLSQGPSVDVPEDGEAFDGIVLRWVREDFTAVRARWPESTAHYGDDYDTYAERLQREARAYSEAGAARVRMVSATLAEFEAYTHRQGRDADAAESRRSFGEWYALTGHPERVLLWPPARNVPCWCDSGRKYKKCCGAPTKN</sequence>
<name>A0ABT6HF29_9ACTN</name>
<dbReference type="Pfam" id="PF02810">
    <property type="entry name" value="SEC-C"/>
    <property type="match status" value="1"/>
</dbReference>
<dbReference type="SUPFAM" id="SSF103642">
    <property type="entry name" value="Sec-C motif"/>
    <property type="match status" value="1"/>
</dbReference>
<organism evidence="1 2">
    <name type="scientific">Streptomyces chengmaiensis</name>
    <dbReference type="NCBI Taxonomy" id="3040919"/>
    <lineage>
        <taxon>Bacteria</taxon>
        <taxon>Bacillati</taxon>
        <taxon>Actinomycetota</taxon>
        <taxon>Actinomycetes</taxon>
        <taxon>Kitasatosporales</taxon>
        <taxon>Streptomycetaceae</taxon>
        <taxon>Streptomyces</taxon>
    </lineage>
</organism>
<comment type="caution">
    <text evidence="1">The sequence shown here is derived from an EMBL/GenBank/DDBJ whole genome shotgun (WGS) entry which is preliminary data.</text>
</comment>
<proteinExistence type="predicted"/>
<dbReference type="Gene3D" id="1.25.40.10">
    <property type="entry name" value="Tetratricopeptide repeat domain"/>
    <property type="match status" value="1"/>
</dbReference>
<protein>
    <submittedName>
        <fullName evidence="1">SEC-C domain-containing protein</fullName>
    </submittedName>
</protein>
<dbReference type="EMBL" id="JARWBG010000001">
    <property type="protein sequence ID" value="MDH2387367.1"/>
    <property type="molecule type" value="Genomic_DNA"/>
</dbReference>
<evidence type="ECO:0000313" key="2">
    <source>
        <dbReference type="Proteomes" id="UP001223144"/>
    </source>
</evidence>
<dbReference type="RefSeq" id="WP_279925477.1">
    <property type="nucleotide sequence ID" value="NZ_JARWBG010000001.1"/>
</dbReference>
<dbReference type="Proteomes" id="UP001223144">
    <property type="component" value="Unassembled WGS sequence"/>
</dbReference>
<gene>
    <name evidence="1" type="ORF">QCN29_00905</name>
</gene>
<dbReference type="SUPFAM" id="SSF48452">
    <property type="entry name" value="TPR-like"/>
    <property type="match status" value="1"/>
</dbReference>
<keyword evidence="2" id="KW-1185">Reference proteome</keyword>
<evidence type="ECO:0000313" key="1">
    <source>
        <dbReference type="EMBL" id="MDH2387367.1"/>
    </source>
</evidence>
<accession>A0ABT6HF29</accession>
<dbReference type="InterPro" id="IPR011990">
    <property type="entry name" value="TPR-like_helical_dom_sf"/>
</dbReference>